<dbReference type="InterPro" id="IPR002347">
    <property type="entry name" value="SDR_fam"/>
</dbReference>
<gene>
    <name evidence="4" type="ORF">ACFOW3_26240</name>
</gene>
<reference evidence="5" key="1">
    <citation type="journal article" date="2019" name="Int. J. Syst. Evol. Microbiol.">
        <title>The Global Catalogue of Microorganisms (GCM) 10K type strain sequencing project: providing services to taxonomists for standard genome sequencing and annotation.</title>
        <authorList>
            <consortium name="The Broad Institute Genomics Platform"/>
            <consortium name="The Broad Institute Genome Sequencing Center for Infectious Disease"/>
            <person name="Wu L."/>
            <person name="Ma J."/>
        </authorList>
    </citation>
    <scope>NUCLEOTIDE SEQUENCE [LARGE SCALE GENOMIC DNA]</scope>
    <source>
        <strain evidence="5">CCUG 2113</strain>
    </source>
</reference>
<dbReference type="RefSeq" id="WP_055401103.1">
    <property type="nucleotide sequence ID" value="NZ_JAMXAX010000139.1"/>
</dbReference>
<proteinExistence type="inferred from homology"/>
<dbReference type="PROSITE" id="PS00061">
    <property type="entry name" value="ADH_SHORT"/>
    <property type="match status" value="1"/>
</dbReference>
<comment type="similarity">
    <text evidence="1 3">Belongs to the short-chain dehydrogenases/reductases (SDR) family.</text>
</comment>
<name>A0ABV8DJ46_9BURK</name>
<evidence type="ECO:0000256" key="2">
    <source>
        <dbReference type="ARBA" id="ARBA00023002"/>
    </source>
</evidence>
<dbReference type="PANTHER" id="PTHR43976:SF16">
    <property type="entry name" value="SHORT-CHAIN DEHYDROGENASE_REDUCTASE FAMILY PROTEIN"/>
    <property type="match status" value="1"/>
</dbReference>
<dbReference type="PANTHER" id="PTHR43976">
    <property type="entry name" value="SHORT CHAIN DEHYDROGENASE"/>
    <property type="match status" value="1"/>
</dbReference>
<dbReference type="PRINTS" id="PR00081">
    <property type="entry name" value="GDHRDH"/>
</dbReference>
<dbReference type="NCBIfam" id="NF004824">
    <property type="entry name" value="PRK06180.1"/>
    <property type="match status" value="1"/>
</dbReference>
<dbReference type="InterPro" id="IPR036291">
    <property type="entry name" value="NAD(P)-bd_dom_sf"/>
</dbReference>
<keyword evidence="2" id="KW-0560">Oxidoreductase</keyword>
<dbReference type="EMBL" id="JBHSAJ010000167">
    <property type="protein sequence ID" value="MFC3938124.1"/>
    <property type="molecule type" value="Genomic_DNA"/>
</dbReference>
<dbReference type="Gene3D" id="3.40.50.720">
    <property type="entry name" value="NAD(P)-binding Rossmann-like Domain"/>
    <property type="match status" value="1"/>
</dbReference>
<dbReference type="SUPFAM" id="SSF51735">
    <property type="entry name" value="NAD(P)-binding Rossmann-fold domains"/>
    <property type="match status" value="1"/>
</dbReference>
<dbReference type="InterPro" id="IPR020904">
    <property type="entry name" value="Sc_DH/Rdtase_CS"/>
</dbReference>
<sequence length="299" mass="31281">MTASTALPSSFPRVWMITGASRGIGARIAEAALAQGDAVVATARDAASIEKRLGPSDALLPVALDVTDEAQARHAVGAALERFGRIDVLVNNAGYGLLGAVEESTADEVLRLFDTNVFGLLHVTRAVLPAMRARRAGHVINISSLGGVRSSAGFGVYCATKFAVEGLTEALHAELAPLGIHATAVQPGYFRTEFLDGASLAVAPRLLDDYAASAGAVREAARRINLNQPGDPVRLAQAVMKLVASRTPPLRLPLGTDTLQTIADTHAFVAQETAQWRAVAASTDFPVQEREQAQALSAG</sequence>
<protein>
    <submittedName>
        <fullName evidence="4">Oxidoreductase</fullName>
    </submittedName>
</protein>
<evidence type="ECO:0000256" key="3">
    <source>
        <dbReference type="RuleBase" id="RU000363"/>
    </source>
</evidence>
<evidence type="ECO:0000313" key="5">
    <source>
        <dbReference type="Proteomes" id="UP001595693"/>
    </source>
</evidence>
<dbReference type="InterPro" id="IPR051911">
    <property type="entry name" value="SDR_oxidoreductase"/>
</dbReference>
<keyword evidence="5" id="KW-1185">Reference proteome</keyword>
<accession>A0ABV8DJ46</accession>
<dbReference type="CDD" id="cd05374">
    <property type="entry name" value="17beta-HSD-like_SDR_c"/>
    <property type="match status" value="1"/>
</dbReference>
<dbReference type="PRINTS" id="PR00080">
    <property type="entry name" value="SDRFAMILY"/>
</dbReference>
<organism evidence="4 5">
    <name type="scientific">Acidovorax facilis</name>
    <dbReference type="NCBI Taxonomy" id="12917"/>
    <lineage>
        <taxon>Bacteria</taxon>
        <taxon>Pseudomonadati</taxon>
        <taxon>Pseudomonadota</taxon>
        <taxon>Betaproteobacteria</taxon>
        <taxon>Burkholderiales</taxon>
        <taxon>Comamonadaceae</taxon>
        <taxon>Acidovorax</taxon>
    </lineage>
</organism>
<comment type="caution">
    <text evidence="4">The sequence shown here is derived from an EMBL/GenBank/DDBJ whole genome shotgun (WGS) entry which is preliminary data.</text>
</comment>
<evidence type="ECO:0000256" key="1">
    <source>
        <dbReference type="ARBA" id="ARBA00006484"/>
    </source>
</evidence>
<evidence type="ECO:0000313" key="4">
    <source>
        <dbReference type="EMBL" id="MFC3938124.1"/>
    </source>
</evidence>
<dbReference type="Pfam" id="PF00106">
    <property type="entry name" value="adh_short"/>
    <property type="match status" value="1"/>
</dbReference>
<dbReference type="Proteomes" id="UP001595693">
    <property type="component" value="Unassembled WGS sequence"/>
</dbReference>